<dbReference type="PANTHER" id="PTHR28208:SF2">
    <property type="entry name" value="PHOSPHATIDATE PHOSPHATASE APP1 CATALYTIC DOMAIN-CONTAINING PROTEIN"/>
    <property type="match status" value="1"/>
</dbReference>
<proteinExistence type="predicted"/>
<keyword evidence="4" id="KW-1185">Reference proteome</keyword>
<organism evidence="3 4">
    <name type="scientific">Rhinocladiella mackenziei CBS 650.93</name>
    <dbReference type="NCBI Taxonomy" id="1442369"/>
    <lineage>
        <taxon>Eukaryota</taxon>
        <taxon>Fungi</taxon>
        <taxon>Dikarya</taxon>
        <taxon>Ascomycota</taxon>
        <taxon>Pezizomycotina</taxon>
        <taxon>Eurotiomycetes</taxon>
        <taxon>Chaetothyriomycetidae</taxon>
        <taxon>Chaetothyriales</taxon>
        <taxon>Herpotrichiellaceae</taxon>
        <taxon>Rhinocladiella</taxon>
    </lineage>
</organism>
<name>A0A0D2IVQ3_9EURO</name>
<evidence type="ECO:0000313" key="4">
    <source>
        <dbReference type="Proteomes" id="UP000053617"/>
    </source>
</evidence>
<dbReference type="InterPro" id="IPR052935">
    <property type="entry name" value="Mg2+_PAP"/>
</dbReference>
<feature type="domain" description="Phosphatidate phosphatase APP1 catalytic" evidence="2">
    <location>
        <begin position="278"/>
        <end position="422"/>
    </location>
</feature>
<dbReference type="VEuPathDB" id="FungiDB:Z518_09845"/>
<sequence>MALHLAAYSLLVLRAYALPPEVSPEEKALITKAPTATLAVYESYAGARRGIIDDLTSELDSYVNSVFSELGSAIPSYVSNGLLPNLQSLPTGSAVASSVGASSSDLAASPTQVLNIPGYGNWTDNGWNLRIHGNVFKQPNISNATVDKLANFFLIDTSIADLPPSQQDQARNLTREIYVVQQGNQSVTMDILPGPEFGSSGQPGGGGGVTPTGGEQVIALPNPTTPEGDFDVFVPIDNSSLALTAGTGEVPAQRLNVYAQGTDTGNATSYLISDQGLTVISDIDDILRVTKIYEPKEGLLNSFARPFTPWMNMPDIYRNWSTSLPNLHFHYLTTTPEQITRNYMQFIYDTYPGGSFDTRPLNFSDVSATLSIRKFLLDKIFQTFQHRKFILIADTSNSDVMRDYPEMATQYPGQVQCIFLRNTSATDSGDKFPYNTEGFKDLNQQSYMFFKVPDDLTGLDIVNGQCRNASIPQNLTFGYQGLPFGLITGDSESGSSNSSGGSGNGAKRITLLGTDGTHAKIGTLFMLVVGVLVFNAL</sequence>
<dbReference type="OrthoDB" id="414243at2759"/>
<accession>A0A0D2IVQ3</accession>
<reference evidence="3 4" key="1">
    <citation type="submission" date="2015-01" db="EMBL/GenBank/DDBJ databases">
        <title>The Genome Sequence of Rhinocladiella mackenzie CBS 650.93.</title>
        <authorList>
            <consortium name="The Broad Institute Genomics Platform"/>
            <person name="Cuomo C."/>
            <person name="de Hoog S."/>
            <person name="Gorbushina A."/>
            <person name="Stielow B."/>
            <person name="Teixiera M."/>
            <person name="Abouelleil A."/>
            <person name="Chapman S.B."/>
            <person name="Priest M."/>
            <person name="Young S.K."/>
            <person name="Wortman J."/>
            <person name="Nusbaum C."/>
            <person name="Birren B."/>
        </authorList>
    </citation>
    <scope>NUCLEOTIDE SEQUENCE [LARGE SCALE GENOMIC DNA]</scope>
    <source>
        <strain evidence="3 4">CBS 650.93</strain>
    </source>
</reference>
<dbReference type="HOGENOM" id="CLU_024935_0_0_1"/>
<dbReference type="GO" id="GO:0008195">
    <property type="term" value="F:phosphatidate phosphatase activity"/>
    <property type="evidence" value="ECO:0007669"/>
    <property type="project" value="InterPro"/>
</dbReference>
<dbReference type="AlphaFoldDB" id="A0A0D2IVQ3"/>
<evidence type="ECO:0000313" key="3">
    <source>
        <dbReference type="EMBL" id="KIX00780.1"/>
    </source>
</evidence>
<gene>
    <name evidence="3" type="ORF">Z518_09845</name>
</gene>
<dbReference type="Pfam" id="PF09949">
    <property type="entry name" value="APP1_cat"/>
    <property type="match status" value="1"/>
</dbReference>
<dbReference type="GeneID" id="25297916"/>
<keyword evidence="1" id="KW-0732">Signal</keyword>
<dbReference type="Proteomes" id="UP000053617">
    <property type="component" value="Unassembled WGS sequence"/>
</dbReference>
<evidence type="ECO:0000256" key="1">
    <source>
        <dbReference type="SAM" id="SignalP"/>
    </source>
</evidence>
<dbReference type="GO" id="GO:0030479">
    <property type="term" value="C:actin cortical patch"/>
    <property type="evidence" value="ECO:0007669"/>
    <property type="project" value="TreeGrafter"/>
</dbReference>
<feature type="chain" id="PRO_5002255634" description="Phosphatidate phosphatase APP1 catalytic domain-containing protein" evidence="1">
    <location>
        <begin position="18"/>
        <end position="537"/>
    </location>
</feature>
<dbReference type="STRING" id="1442369.A0A0D2IVQ3"/>
<dbReference type="InterPro" id="IPR019236">
    <property type="entry name" value="APP1_cat"/>
</dbReference>
<dbReference type="RefSeq" id="XP_013267916.1">
    <property type="nucleotide sequence ID" value="XM_013412462.1"/>
</dbReference>
<protein>
    <recommendedName>
        <fullName evidence="2">Phosphatidate phosphatase APP1 catalytic domain-containing protein</fullName>
    </recommendedName>
</protein>
<feature type="signal peptide" evidence="1">
    <location>
        <begin position="1"/>
        <end position="17"/>
    </location>
</feature>
<dbReference type="PANTHER" id="PTHR28208">
    <property type="entry name" value="PHOSPHATIDATE PHOSPHATASE APP1"/>
    <property type="match status" value="1"/>
</dbReference>
<evidence type="ECO:0000259" key="2">
    <source>
        <dbReference type="Pfam" id="PF09949"/>
    </source>
</evidence>
<dbReference type="EMBL" id="KN847482">
    <property type="protein sequence ID" value="KIX00780.1"/>
    <property type="molecule type" value="Genomic_DNA"/>
</dbReference>